<keyword evidence="3" id="KW-1185">Reference proteome</keyword>
<sequence length="237" mass="25572">MPVSSALQALVAAHLVGIAPILAHLTNDLRDNAQRTTELSQSQPTKNALLVLATMAPDAIPAFTEAWLSALPAAIDTTLHMFYPIVVWMGTQLGPFYGSAPARLTTECLARLRTARAPVSVEPAHEMADIAIDPEHCAECLEVAGFLHDGTRAHLDLKQSSWRLCSIVLACVTAHSDRLTMVKLGDANTKGILKLPPPAGVSLAEYTTTQNDLAHIDRCIATLVDATQRATKRPRHY</sequence>
<organism evidence="2 3">
    <name type="scientific">Saprolegnia parasitica (strain CBS 223.65)</name>
    <dbReference type="NCBI Taxonomy" id="695850"/>
    <lineage>
        <taxon>Eukaryota</taxon>
        <taxon>Sar</taxon>
        <taxon>Stramenopiles</taxon>
        <taxon>Oomycota</taxon>
        <taxon>Saprolegniomycetes</taxon>
        <taxon>Saprolegniales</taxon>
        <taxon>Saprolegniaceae</taxon>
        <taxon>Saprolegnia</taxon>
    </lineage>
</organism>
<evidence type="ECO:0000256" key="1">
    <source>
        <dbReference type="SAM" id="SignalP"/>
    </source>
</evidence>
<dbReference type="EMBL" id="KK583196">
    <property type="protein sequence ID" value="KDO32179.1"/>
    <property type="molecule type" value="Genomic_DNA"/>
</dbReference>
<dbReference type="OrthoDB" id="10484214at2759"/>
<dbReference type="RefSeq" id="XP_012197360.1">
    <property type="nucleotide sequence ID" value="XM_012341970.1"/>
</dbReference>
<evidence type="ECO:0000313" key="3">
    <source>
        <dbReference type="Proteomes" id="UP000030745"/>
    </source>
</evidence>
<evidence type="ECO:0000313" key="2">
    <source>
        <dbReference type="EMBL" id="KDO32179.1"/>
    </source>
</evidence>
<keyword evidence="1" id="KW-0732">Signal</keyword>
<feature type="chain" id="PRO_5001634754" description="COMM domain-containing protein" evidence="1">
    <location>
        <begin position="24"/>
        <end position="237"/>
    </location>
</feature>
<proteinExistence type="predicted"/>
<dbReference type="KEGG" id="spar:SPRG_03396"/>
<dbReference type="AlphaFoldDB" id="A0A067CND6"/>
<accession>A0A067CND6</accession>
<protein>
    <recommendedName>
        <fullName evidence="4">COMM domain-containing protein</fullName>
    </recommendedName>
</protein>
<name>A0A067CND6_SAPPC</name>
<evidence type="ECO:0008006" key="4">
    <source>
        <dbReference type="Google" id="ProtNLM"/>
    </source>
</evidence>
<dbReference type="GeneID" id="24125906"/>
<dbReference type="VEuPathDB" id="FungiDB:SPRG_03396"/>
<gene>
    <name evidence="2" type="ORF">SPRG_03396</name>
</gene>
<feature type="signal peptide" evidence="1">
    <location>
        <begin position="1"/>
        <end position="23"/>
    </location>
</feature>
<reference evidence="2 3" key="1">
    <citation type="journal article" date="2013" name="PLoS Genet.">
        <title>Distinctive expansion of potential virulence genes in the genome of the oomycete fish pathogen Saprolegnia parasitica.</title>
        <authorList>
            <person name="Jiang R.H."/>
            <person name="de Bruijn I."/>
            <person name="Haas B.J."/>
            <person name="Belmonte R."/>
            <person name="Lobach L."/>
            <person name="Christie J."/>
            <person name="van den Ackerveken G."/>
            <person name="Bottin A."/>
            <person name="Bulone V."/>
            <person name="Diaz-Moreno S.M."/>
            <person name="Dumas B."/>
            <person name="Fan L."/>
            <person name="Gaulin E."/>
            <person name="Govers F."/>
            <person name="Grenville-Briggs L.J."/>
            <person name="Horner N.R."/>
            <person name="Levin J.Z."/>
            <person name="Mammella M."/>
            <person name="Meijer H.J."/>
            <person name="Morris P."/>
            <person name="Nusbaum C."/>
            <person name="Oome S."/>
            <person name="Phillips A.J."/>
            <person name="van Rooyen D."/>
            <person name="Rzeszutek E."/>
            <person name="Saraiva M."/>
            <person name="Secombes C.J."/>
            <person name="Seidl M.F."/>
            <person name="Snel B."/>
            <person name="Stassen J.H."/>
            <person name="Sykes S."/>
            <person name="Tripathy S."/>
            <person name="van den Berg H."/>
            <person name="Vega-Arreguin J.C."/>
            <person name="Wawra S."/>
            <person name="Young S.K."/>
            <person name="Zeng Q."/>
            <person name="Dieguez-Uribeondo J."/>
            <person name="Russ C."/>
            <person name="Tyler B.M."/>
            <person name="van West P."/>
        </authorList>
    </citation>
    <scope>NUCLEOTIDE SEQUENCE [LARGE SCALE GENOMIC DNA]</scope>
    <source>
        <strain evidence="2 3">CBS 223.65</strain>
    </source>
</reference>
<dbReference type="Proteomes" id="UP000030745">
    <property type="component" value="Unassembled WGS sequence"/>
</dbReference>